<dbReference type="Gene3D" id="3.80.10.10">
    <property type="entry name" value="Ribonuclease Inhibitor"/>
    <property type="match status" value="1"/>
</dbReference>
<reference evidence="1 2" key="3">
    <citation type="journal article" date="2013" name="Rice">
        <title>Improvement of the Oryza sativa Nipponbare reference genome using next generation sequence and optical map data.</title>
        <authorList>
            <person name="Kawahara Y."/>
            <person name="de la Bastide M."/>
            <person name="Hamilton J.P."/>
            <person name="Kanamori H."/>
            <person name="McCombie W.R."/>
            <person name="Ouyang S."/>
            <person name="Schwartz D.C."/>
            <person name="Tanaka T."/>
            <person name="Wu J."/>
            <person name="Zhou S."/>
            <person name="Childs K.L."/>
            <person name="Davidson R.M."/>
            <person name="Lin H."/>
            <person name="Quesada-Ocampo L."/>
            <person name="Vaillancourt B."/>
            <person name="Sakai H."/>
            <person name="Lee S.S."/>
            <person name="Kim J."/>
            <person name="Numa H."/>
            <person name="Itoh T."/>
            <person name="Buell C.R."/>
            <person name="Matsumoto T."/>
        </authorList>
    </citation>
    <scope>NUCLEOTIDE SEQUENCE [LARGE SCALE GENOMIC DNA]</scope>
    <source>
        <strain evidence="2">cv. Nipponbare</strain>
    </source>
</reference>
<proteinExistence type="predicted"/>
<evidence type="ECO:0000313" key="2">
    <source>
        <dbReference type="Proteomes" id="UP000059680"/>
    </source>
</evidence>
<evidence type="ECO:0000313" key="1">
    <source>
        <dbReference type="EMBL" id="BAT13305.1"/>
    </source>
</evidence>
<dbReference type="InterPro" id="IPR032675">
    <property type="entry name" value="LRR_dom_sf"/>
</dbReference>
<accession>A0A0P0Y0I3</accession>
<organism evidence="1 2">
    <name type="scientific">Oryza sativa subsp. japonica</name>
    <name type="common">Rice</name>
    <dbReference type="NCBI Taxonomy" id="39947"/>
    <lineage>
        <taxon>Eukaryota</taxon>
        <taxon>Viridiplantae</taxon>
        <taxon>Streptophyta</taxon>
        <taxon>Embryophyta</taxon>
        <taxon>Tracheophyta</taxon>
        <taxon>Spermatophyta</taxon>
        <taxon>Magnoliopsida</taxon>
        <taxon>Liliopsida</taxon>
        <taxon>Poales</taxon>
        <taxon>Poaceae</taxon>
        <taxon>BOP clade</taxon>
        <taxon>Oryzoideae</taxon>
        <taxon>Oryzeae</taxon>
        <taxon>Oryzinae</taxon>
        <taxon>Oryza</taxon>
        <taxon>Oryza sativa</taxon>
    </lineage>
</organism>
<dbReference type="Proteomes" id="UP000059680">
    <property type="component" value="Chromosome 11"/>
</dbReference>
<dbReference type="STRING" id="39947.A0A0P0Y0I3"/>
<reference evidence="1 2" key="2">
    <citation type="journal article" date="2013" name="Plant Cell Physiol.">
        <title>Rice Annotation Project Database (RAP-DB): an integrative and interactive database for rice genomics.</title>
        <authorList>
            <person name="Sakai H."/>
            <person name="Lee S.S."/>
            <person name="Tanaka T."/>
            <person name="Numa H."/>
            <person name="Kim J."/>
            <person name="Kawahara Y."/>
            <person name="Wakimoto H."/>
            <person name="Yang C.C."/>
            <person name="Iwamoto M."/>
            <person name="Abe T."/>
            <person name="Yamada Y."/>
            <person name="Muto A."/>
            <person name="Inokuchi H."/>
            <person name="Ikemura T."/>
            <person name="Matsumoto T."/>
            <person name="Sasaki T."/>
            <person name="Itoh T."/>
        </authorList>
    </citation>
    <scope>NUCLEOTIDE SEQUENCE [LARGE SCALE GENOMIC DNA]</scope>
    <source>
        <strain evidence="2">cv. Nipponbare</strain>
    </source>
</reference>
<dbReference type="InParanoid" id="A0A0P0Y0I3"/>
<dbReference type="FunCoup" id="A0A0P0Y0I3">
    <property type="interactions" value="8"/>
</dbReference>
<keyword evidence="2" id="KW-1185">Reference proteome</keyword>
<dbReference type="EMBL" id="AP014967">
    <property type="protein sequence ID" value="BAT13305.1"/>
    <property type="molecule type" value="Genomic_DNA"/>
</dbReference>
<gene>
    <name evidence="1" type="ordered locus">Os11g0227400</name>
    <name evidence="1" type="ORF">OSNPB_110227400</name>
</gene>
<reference evidence="2" key="1">
    <citation type="journal article" date="2005" name="Nature">
        <title>The map-based sequence of the rice genome.</title>
        <authorList>
            <consortium name="International rice genome sequencing project (IRGSP)"/>
            <person name="Matsumoto T."/>
            <person name="Wu J."/>
            <person name="Kanamori H."/>
            <person name="Katayose Y."/>
            <person name="Fujisawa M."/>
            <person name="Namiki N."/>
            <person name="Mizuno H."/>
            <person name="Yamamoto K."/>
            <person name="Antonio B.A."/>
            <person name="Baba T."/>
            <person name="Sakata K."/>
            <person name="Nagamura Y."/>
            <person name="Aoki H."/>
            <person name="Arikawa K."/>
            <person name="Arita K."/>
            <person name="Bito T."/>
            <person name="Chiden Y."/>
            <person name="Fujitsuka N."/>
            <person name="Fukunaka R."/>
            <person name="Hamada M."/>
            <person name="Harada C."/>
            <person name="Hayashi A."/>
            <person name="Hijishita S."/>
            <person name="Honda M."/>
            <person name="Hosokawa S."/>
            <person name="Ichikawa Y."/>
            <person name="Idonuma A."/>
            <person name="Iijima M."/>
            <person name="Ikeda M."/>
            <person name="Ikeno M."/>
            <person name="Ito K."/>
            <person name="Ito S."/>
            <person name="Ito T."/>
            <person name="Ito Y."/>
            <person name="Ito Y."/>
            <person name="Iwabuchi A."/>
            <person name="Kamiya K."/>
            <person name="Karasawa W."/>
            <person name="Kurita K."/>
            <person name="Katagiri S."/>
            <person name="Kikuta A."/>
            <person name="Kobayashi H."/>
            <person name="Kobayashi N."/>
            <person name="Machita K."/>
            <person name="Maehara T."/>
            <person name="Masukawa M."/>
            <person name="Mizubayashi T."/>
            <person name="Mukai Y."/>
            <person name="Nagasaki H."/>
            <person name="Nagata Y."/>
            <person name="Naito S."/>
            <person name="Nakashima M."/>
            <person name="Nakama Y."/>
            <person name="Nakamichi Y."/>
            <person name="Nakamura M."/>
            <person name="Meguro A."/>
            <person name="Negishi M."/>
            <person name="Ohta I."/>
            <person name="Ohta T."/>
            <person name="Okamoto M."/>
            <person name="Ono N."/>
            <person name="Saji S."/>
            <person name="Sakaguchi M."/>
            <person name="Sakai K."/>
            <person name="Shibata M."/>
            <person name="Shimokawa T."/>
            <person name="Song J."/>
            <person name="Takazaki Y."/>
            <person name="Terasawa K."/>
            <person name="Tsugane M."/>
            <person name="Tsuji K."/>
            <person name="Ueda S."/>
            <person name="Waki K."/>
            <person name="Yamagata H."/>
            <person name="Yamamoto M."/>
            <person name="Yamamoto S."/>
            <person name="Yamane H."/>
            <person name="Yoshiki S."/>
            <person name="Yoshihara R."/>
            <person name="Yukawa K."/>
            <person name="Zhong H."/>
            <person name="Yano M."/>
            <person name="Yuan Q."/>
            <person name="Ouyang S."/>
            <person name="Liu J."/>
            <person name="Jones K.M."/>
            <person name="Gansberger K."/>
            <person name="Moffat K."/>
            <person name="Hill J."/>
            <person name="Bera J."/>
            <person name="Fadrosh D."/>
            <person name="Jin S."/>
            <person name="Johri S."/>
            <person name="Kim M."/>
            <person name="Overton L."/>
            <person name="Reardon M."/>
            <person name="Tsitrin T."/>
            <person name="Vuong H."/>
            <person name="Weaver B."/>
            <person name="Ciecko A."/>
            <person name="Tallon L."/>
            <person name="Jackson J."/>
            <person name="Pai G."/>
            <person name="Aken S.V."/>
            <person name="Utterback T."/>
            <person name="Reidmuller S."/>
            <person name="Feldblyum T."/>
            <person name="Hsiao J."/>
            <person name="Zismann V."/>
            <person name="Iobst S."/>
            <person name="de Vazeille A.R."/>
            <person name="Buell C.R."/>
            <person name="Ying K."/>
            <person name="Li Y."/>
            <person name="Lu T."/>
            <person name="Huang Y."/>
            <person name="Zhao Q."/>
            <person name="Feng Q."/>
            <person name="Zhang L."/>
            <person name="Zhu J."/>
            <person name="Weng Q."/>
            <person name="Mu J."/>
            <person name="Lu Y."/>
            <person name="Fan D."/>
            <person name="Liu Y."/>
            <person name="Guan J."/>
            <person name="Zhang Y."/>
            <person name="Yu S."/>
            <person name="Liu X."/>
            <person name="Zhang Y."/>
            <person name="Hong G."/>
            <person name="Han B."/>
            <person name="Choisne N."/>
            <person name="Demange N."/>
            <person name="Orjeda G."/>
            <person name="Samain S."/>
            <person name="Cattolico L."/>
            <person name="Pelletier E."/>
            <person name="Couloux A."/>
            <person name="Segurens B."/>
            <person name="Wincker P."/>
            <person name="D'Hont A."/>
            <person name="Scarpelli C."/>
            <person name="Weissenbach J."/>
            <person name="Salanoubat M."/>
            <person name="Quetier F."/>
            <person name="Yu Y."/>
            <person name="Kim H.R."/>
            <person name="Rambo T."/>
            <person name="Currie J."/>
            <person name="Collura K."/>
            <person name="Luo M."/>
            <person name="Yang T."/>
            <person name="Ammiraju J.S.S."/>
            <person name="Engler F."/>
            <person name="Soderlund C."/>
            <person name="Wing R.A."/>
            <person name="Palmer L.E."/>
            <person name="de la Bastide M."/>
            <person name="Spiegel L."/>
            <person name="Nascimento L."/>
            <person name="Zutavern T."/>
            <person name="O'Shaughnessy A."/>
            <person name="Dike S."/>
            <person name="Dedhia N."/>
            <person name="Preston R."/>
            <person name="Balija V."/>
            <person name="McCombie W.R."/>
            <person name="Chow T."/>
            <person name="Chen H."/>
            <person name="Chung M."/>
            <person name="Chen C."/>
            <person name="Shaw J."/>
            <person name="Wu H."/>
            <person name="Hsiao K."/>
            <person name="Chao Y."/>
            <person name="Chu M."/>
            <person name="Cheng C."/>
            <person name="Hour A."/>
            <person name="Lee P."/>
            <person name="Lin S."/>
            <person name="Lin Y."/>
            <person name="Liou J."/>
            <person name="Liu S."/>
            <person name="Hsing Y."/>
            <person name="Raghuvanshi S."/>
            <person name="Mohanty A."/>
            <person name="Bharti A.K."/>
            <person name="Gaur A."/>
            <person name="Gupta V."/>
            <person name="Kumar D."/>
            <person name="Ravi V."/>
            <person name="Vij S."/>
            <person name="Kapur A."/>
            <person name="Khurana P."/>
            <person name="Khurana P."/>
            <person name="Khurana J.P."/>
            <person name="Tyagi A.K."/>
            <person name="Gaikwad K."/>
            <person name="Singh A."/>
            <person name="Dalal V."/>
            <person name="Srivastava S."/>
            <person name="Dixit A."/>
            <person name="Pal A.K."/>
            <person name="Ghazi I.A."/>
            <person name="Yadav M."/>
            <person name="Pandit A."/>
            <person name="Bhargava A."/>
            <person name="Sureshbabu K."/>
            <person name="Batra K."/>
            <person name="Sharma T.R."/>
            <person name="Mohapatra T."/>
            <person name="Singh N.K."/>
            <person name="Messing J."/>
            <person name="Nelson A.B."/>
            <person name="Fuks G."/>
            <person name="Kavchok S."/>
            <person name="Keizer G."/>
            <person name="Linton E."/>
            <person name="Llaca V."/>
            <person name="Song R."/>
            <person name="Tanyolac B."/>
            <person name="Young S."/>
            <person name="Ho-Il K."/>
            <person name="Hahn J.H."/>
            <person name="Sangsakoo G."/>
            <person name="Vanavichit A."/>
            <person name="de Mattos Luiz.A.T."/>
            <person name="Zimmer P.D."/>
            <person name="Malone G."/>
            <person name="Dellagostin O."/>
            <person name="de Oliveira A.C."/>
            <person name="Bevan M."/>
            <person name="Bancroft I."/>
            <person name="Minx P."/>
            <person name="Cordum H."/>
            <person name="Wilson R."/>
            <person name="Cheng Z."/>
            <person name="Jin W."/>
            <person name="Jiang J."/>
            <person name="Leong S.A."/>
            <person name="Iwama H."/>
            <person name="Gojobori T."/>
            <person name="Itoh T."/>
            <person name="Niimura Y."/>
            <person name="Fujii Y."/>
            <person name="Habara T."/>
            <person name="Sakai H."/>
            <person name="Sato Y."/>
            <person name="Wilson G."/>
            <person name="Kumar K."/>
            <person name="McCouch S."/>
            <person name="Juretic N."/>
            <person name="Hoen D."/>
            <person name="Wright S."/>
            <person name="Bruskiewich R."/>
            <person name="Bureau T."/>
            <person name="Miyao A."/>
            <person name="Hirochika H."/>
            <person name="Nishikawa T."/>
            <person name="Kadowaki K."/>
            <person name="Sugiura M."/>
            <person name="Burr B."/>
            <person name="Sasaki T."/>
        </authorList>
    </citation>
    <scope>NUCLEOTIDE SEQUENCE [LARGE SCALE GENOMIC DNA]</scope>
    <source>
        <strain evidence="2">cv. Nipponbare</strain>
    </source>
</reference>
<dbReference type="AlphaFoldDB" id="A0A0P0Y0I3"/>
<protein>
    <submittedName>
        <fullName evidence="1">Os11g0227400 protein</fullName>
    </submittedName>
</protein>
<dbReference type="PaxDb" id="39947-A0A0P0Y0I3"/>
<name>A0A0P0Y0I3_ORYSJ</name>
<sequence length="98" mass="11033">MNSAKTLTLSAGSFPNLKTMVLKHMPDVNQLVVAGGALPVIEGLYIVSLPELERVPQGIETLCSLKKLWLLNLHKYFKSHWTDGEMHQKMQHVPDLRV</sequence>